<accession>A0A6P1MNB7</accession>
<dbReference type="SUPFAM" id="SSF53850">
    <property type="entry name" value="Periplasmic binding protein-like II"/>
    <property type="match status" value="1"/>
</dbReference>
<keyword evidence="6" id="KW-0418">Kinase</keyword>
<dbReference type="AlphaFoldDB" id="A0A6P1MNB7"/>
<organism evidence="11 12">
    <name type="scientific">Aminipila terrae</name>
    <dbReference type="NCBI Taxonomy" id="2697030"/>
    <lineage>
        <taxon>Bacteria</taxon>
        <taxon>Bacillati</taxon>
        <taxon>Bacillota</taxon>
        <taxon>Clostridia</taxon>
        <taxon>Peptostreptococcales</taxon>
        <taxon>Anaerovoracaceae</taxon>
        <taxon>Aminipila</taxon>
    </lineage>
</organism>
<keyword evidence="12" id="KW-1185">Reference proteome</keyword>
<dbReference type="InterPro" id="IPR036890">
    <property type="entry name" value="HATPase_C_sf"/>
</dbReference>
<name>A0A6P1MNB7_9FIRM</name>
<dbReference type="PRINTS" id="PR00344">
    <property type="entry name" value="BCTRLSENSOR"/>
</dbReference>
<dbReference type="InterPro" id="IPR005467">
    <property type="entry name" value="His_kinase_dom"/>
</dbReference>
<dbReference type="CDD" id="cd00082">
    <property type="entry name" value="HisKA"/>
    <property type="match status" value="1"/>
</dbReference>
<evidence type="ECO:0000259" key="10">
    <source>
        <dbReference type="PROSITE" id="PS50109"/>
    </source>
</evidence>
<keyword evidence="9" id="KW-1133">Transmembrane helix</keyword>
<dbReference type="SUPFAM" id="SSF55874">
    <property type="entry name" value="ATPase domain of HSP90 chaperone/DNA topoisomerase II/histidine kinase"/>
    <property type="match status" value="1"/>
</dbReference>
<dbReference type="EMBL" id="CP047591">
    <property type="protein sequence ID" value="QHI73598.1"/>
    <property type="molecule type" value="Genomic_DNA"/>
</dbReference>
<dbReference type="SMART" id="SM00387">
    <property type="entry name" value="HATPase_c"/>
    <property type="match status" value="1"/>
</dbReference>
<evidence type="ECO:0000313" key="12">
    <source>
        <dbReference type="Proteomes" id="UP000463883"/>
    </source>
</evidence>
<dbReference type="InterPro" id="IPR003661">
    <property type="entry name" value="HisK_dim/P_dom"/>
</dbReference>
<dbReference type="InterPro" id="IPR035965">
    <property type="entry name" value="PAS-like_dom_sf"/>
</dbReference>
<comment type="catalytic activity">
    <reaction evidence="1">
        <text>ATP + protein L-histidine = ADP + protein N-phospho-L-histidine.</text>
        <dbReference type="EC" id="2.7.13.3"/>
    </reaction>
</comment>
<keyword evidence="8" id="KW-0902">Two-component regulatory system</keyword>
<evidence type="ECO:0000256" key="9">
    <source>
        <dbReference type="SAM" id="Phobius"/>
    </source>
</evidence>
<evidence type="ECO:0000256" key="5">
    <source>
        <dbReference type="ARBA" id="ARBA00022741"/>
    </source>
</evidence>
<dbReference type="Proteomes" id="UP000463883">
    <property type="component" value="Chromosome"/>
</dbReference>
<evidence type="ECO:0000256" key="2">
    <source>
        <dbReference type="ARBA" id="ARBA00012438"/>
    </source>
</evidence>
<dbReference type="InterPro" id="IPR036097">
    <property type="entry name" value="HisK_dim/P_sf"/>
</dbReference>
<keyword evidence="4" id="KW-0808">Transferase</keyword>
<dbReference type="Gene3D" id="3.40.190.10">
    <property type="entry name" value="Periplasmic binding protein-like II"/>
    <property type="match status" value="2"/>
</dbReference>
<feature type="domain" description="Histidine kinase" evidence="10">
    <location>
        <begin position="469"/>
        <end position="678"/>
    </location>
</feature>
<dbReference type="Pfam" id="PF00512">
    <property type="entry name" value="HisKA"/>
    <property type="match status" value="1"/>
</dbReference>
<dbReference type="InterPro" id="IPR004358">
    <property type="entry name" value="Sig_transdc_His_kin-like_C"/>
</dbReference>
<dbReference type="RefSeq" id="WP_162363363.1">
    <property type="nucleotide sequence ID" value="NZ_CP047591.1"/>
</dbReference>
<dbReference type="SMART" id="SM00062">
    <property type="entry name" value="PBPb"/>
    <property type="match status" value="1"/>
</dbReference>
<dbReference type="Gene3D" id="3.30.450.20">
    <property type="entry name" value="PAS domain"/>
    <property type="match status" value="1"/>
</dbReference>
<dbReference type="SUPFAM" id="SSF55785">
    <property type="entry name" value="PYP-like sensor domain (PAS domain)"/>
    <property type="match status" value="1"/>
</dbReference>
<dbReference type="EC" id="2.7.13.3" evidence="2"/>
<dbReference type="Pfam" id="PF00497">
    <property type="entry name" value="SBP_bac_3"/>
    <property type="match status" value="1"/>
</dbReference>
<dbReference type="GO" id="GO:0000155">
    <property type="term" value="F:phosphorelay sensor kinase activity"/>
    <property type="evidence" value="ECO:0007669"/>
    <property type="project" value="InterPro"/>
</dbReference>
<keyword evidence="9" id="KW-0812">Transmembrane</keyword>
<keyword evidence="3" id="KW-0597">Phosphoprotein</keyword>
<dbReference type="PANTHER" id="PTHR43065">
    <property type="entry name" value="SENSOR HISTIDINE KINASE"/>
    <property type="match status" value="1"/>
</dbReference>
<gene>
    <name evidence="11" type="ORF">Ami3637_15545</name>
</gene>
<dbReference type="PROSITE" id="PS50109">
    <property type="entry name" value="HIS_KIN"/>
    <property type="match status" value="1"/>
</dbReference>
<dbReference type="InterPro" id="IPR001638">
    <property type="entry name" value="Solute-binding_3/MltF_N"/>
</dbReference>
<evidence type="ECO:0000256" key="7">
    <source>
        <dbReference type="ARBA" id="ARBA00022840"/>
    </source>
</evidence>
<dbReference type="Gene3D" id="1.10.287.130">
    <property type="match status" value="1"/>
</dbReference>
<dbReference type="SUPFAM" id="SSF47384">
    <property type="entry name" value="Homodimeric domain of signal transducing histidine kinase"/>
    <property type="match status" value="1"/>
</dbReference>
<evidence type="ECO:0000256" key="6">
    <source>
        <dbReference type="ARBA" id="ARBA00022777"/>
    </source>
</evidence>
<dbReference type="InterPro" id="IPR003594">
    <property type="entry name" value="HATPase_dom"/>
</dbReference>
<feature type="transmembrane region" description="Helical" evidence="9">
    <location>
        <begin position="290"/>
        <end position="310"/>
    </location>
</feature>
<sequence>MKKRIVVLIFVTLIFLTIYVNKFLELQYNVNIAEYIHYQSDYTAQERKILKNYSPLIYGGNINEPPLGIYYEKYNQYTGIVVDYINALSIELGVEIMSQPMIWDQALEELKSGKTNLCDMIPSQSRSRYYLFSNPLYTLRGIITVKNEDSTLLQIDDLKGKKVAVQSGDIILDPIRKINGVKIVETNNVEEALELLKHNKVDAVGGDEPVIRYYLNELSNVHDYRILESPLYESSCSLAVPKNQAELIPILNKAIFHMKEKGILNNIESKWAGPYTGFMNQDSEIQKQRLIITLIIFMAAVIGYLVYLWNRSLKVLVDSRTKELSFMKNELEITFNGIKDFMVIIGSQYVIKNVNESFLEYLKMSRGTVVDKPANQFPILKEFEEKHNNQIHRILNSDHQQLQTYNPQTKLELKYERRIFEFSIYPLPIETKTQSSVLVMISDITLSKIEAQKLIQSNKMETIGQLAAGVAHELKNPLGIIRNSIYILREDYDKKDRYKTMALDGIDHSVTRASNIIDNLLRYSKLTGENKEWVNLSHTIQIMLELNSKQIKEQHILVRVCCEQSKQIYMNRASLEHILLNLIKNALDAMPEKGELSIVCSEENDQVIIQIKDTGSGIDEGVLERIFDPFYTTKPLGEGTGLGLYIVYSELESLHGKIWVESEKNNGTTFNVSIPKEGWQIWQED</sequence>
<dbReference type="KEGG" id="amic:Ami3637_15545"/>
<keyword evidence="9" id="KW-0472">Membrane</keyword>
<dbReference type="SMART" id="SM00388">
    <property type="entry name" value="HisKA"/>
    <property type="match status" value="1"/>
</dbReference>
<dbReference type="PANTHER" id="PTHR43065:SF46">
    <property type="entry name" value="C4-DICARBOXYLATE TRANSPORT SENSOR PROTEIN DCTB"/>
    <property type="match status" value="1"/>
</dbReference>
<dbReference type="GO" id="GO:0005524">
    <property type="term" value="F:ATP binding"/>
    <property type="evidence" value="ECO:0007669"/>
    <property type="project" value="UniProtKB-KW"/>
</dbReference>
<evidence type="ECO:0000256" key="8">
    <source>
        <dbReference type="ARBA" id="ARBA00023012"/>
    </source>
</evidence>
<reference evidence="11 12" key="1">
    <citation type="submission" date="2020-01" db="EMBL/GenBank/DDBJ databases">
        <title>Genomic analysis of Aminipila sp. CBA3637.</title>
        <authorList>
            <person name="Kim Y.B."/>
            <person name="Roh S.W."/>
        </authorList>
    </citation>
    <scope>NUCLEOTIDE SEQUENCE [LARGE SCALE GENOMIC DNA]</scope>
    <source>
        <strain evidence="11 12">CBA3637</strain>
    </source>
</reference>
<keyword evidence="5" id="KW-0547">Nucleotide-binding</keyword>
<protein>
    <recommendedName>
        <fullName evidence="2">histidine kinase</fullName>
        <ecNumber evidence="2">2.7.13.3</ecNumber>
    </recommendedName>
</protein>
<evidence type="ECO:0000313" key="11">
    <source>
        <dbReference type="EMBL" id="QHI73598.1"/>
    </source>
</evidence>
<proteinExistence type="predicted"/>
<keyword evidence="7" id="KW-0067">ATP-binding</keyword>
<evidence type="ECO:0000256" key="4">
    <source>
        <dbReference type="ARBA" id="ARBA00022679"/>
    </source>
</evidence>
<evidence type="ECO:0000256" key="1">
    <source>
        <dbReference type="ARBA" id="ARBA00000085"/>
    </source>
</evidence>
<evidence type="ECO:0000256" key="3">
    <source>
        <dbReference type="ARBA" id="ARBA00022553"/>
    </source>
</evidence>
<dbReference type="Gene3D" id="3.30.565.10">
    <property type="entry name" value="Histidine kinase-like ATPase, C-terminal domain"/>
    <property type="match status" value="1"/>
</dbReference>
<dbReference type="Pfam" id="PF02518">
    <property type="entry name" value="HATPase_c"/>
    <property type="match status" value="1"/>
</dbReference>